<gene>
    <name evidence="1" type="ORF">DJ533_05605</name>
</gene>
<protein>
    <recommendedName>
        <fullName evidence="3">Protein YibB</fullName>
    </recommendedName>
</protein>
<name>A0A2S2FBB3_9GAMM</name>
<proteinExistence type="predicted"/>
<evidence type="ECO:0008006" key="3">
    <source>
        <dbReference type="Google" id="ProtNLM"/>
    </source>
</evidence>
<dbReference type="EMBL" id="CP029397">
    <property type="protein sequence ID" value="AWL28095.1"/>
    <property type="molecule type" value="Genomic_DNA"/>
</dbReference>
<dbReference type="InterPro" id="IPR011735">
    <property type="entry name" value="WlaTC/HtrL_glycosyltransf"/>
</dbReference>
<dbReference type="STRING" id="1871111.GCA_001704615_00392"/>
<keyword evidence="2" id="KW-1185">Reference proteome</keyword>
<accession>A0A2S2FBB3</accession>
<sequence length="282" mass="33134">MSITIITAFFDIGRGGWSVENGHPCYLQRSNDKYFKYFSNLAQLENDMVVFTSRDYVDQIKEIRGNKPTTIIDICLDDNFFNIKQQISKIQNSEAFRENIGTEQLQNPEYWSPEYVLVTNLKSYFVNQAIQKGLIHGDLAAWVDFGYCRNLKTLSKIKKWNFTFSKHKVHFFSIKKTFELTAENVQHAIFNNQAFIIGGVIVAAPEKWIDFFKLVYTCQKQMLAQNVVDDDQGVYLQALLEQPDLFEIHYLGEDQWFDVFKRYDETTYKSLNNRFKKLIGYF</sequence>
<dbReference type="AlphaFoldDB" id="A0A2S2FBB3"/>
<organism evidence="1 2">
    <name type="scientific">Acinetobacter defluvii</name>
    <dbReference type="NCBI Taxonomy" id="1871111"/>
    <lineage>
        <taxon>Bacteria</taxon>
        <taxon>Pseudomonadati</taxon>
        <taxon>Pseudomonadota</taxon>
        <taxon>Gammaproteobacteria</taxon>
        <taxon>Moraxellales</taxon>
        <taxon>Moraxellaceae</taxon>
        <taxon>Acinetobacter</taxon>
    </lineage>
</organism>
<evidence type="ECO:0000313" key="2">
    <source>
        <dbReference type="Proteomes" id="UP000245977"/>
    </source>
</evidence>
<dbReference type="KEGG" id="adv:DJ533_05605"/>
<dbReference type="Proteomes" id="UP000245977">
    <property type="component" value="Chromosome"/>
</dbReference>
<dbReference type="OrthoDB" id="5678609at2"/>
<dbReference type="Pfam" id="PF09612">
    <property type="entry name" value="HtrL_YibB"/>
    <property type="match status" value="1"/>
</dbReference>
<evidence type="ECO:0000313" key="1">
    <source>
        <dbReference type="EMBL" id="AWL28095.1"/>
    </source>
</evidence>
<dbReference type="RefSeq" id="WP_065994308.1">
    <property type="nucleotide sequence ID" value="NZ_CP029397.2"/>
</dbReference>
<reference evidence="1" key="1">
    <citation type="submission" date="2019-08" db="EMBL/GenBank/DDBJ databases">
        <title>The complete genome of Acinetobacter defluvii strain WCHAD010030.</title>
        <authorList>
            <person name="Hu Y."/>
            <person name="Qin J."/>
            <person name="Feng Y."/>
            <person name="Zong Z."/>
        </authorList>
    </citation>
    <scope>NUCLEOTIDE SEQUENCE</scope>
    <source>
        <strain evidence="1">WCHA30</strain>
    </source>
</reference>